<sequence>MLLNKNFKLFFFYLFTPFFLIAQHGKIQVSVLSAETNAPISGASAALLNQTNMSQVQGAQSDDTGNLVFEQVPVGEYALRITYVGKVNAFEQNLQVKASETLNVGKIFMADDGEFIQEVVVQAQAPEMRLGIDRKIFDVSQSLVSVGGSASDLLANVPTLEVDMDGSVSLRGSNSVRILIDGKESAMAGSDINSLLQSLPANAIDKVEIITNPSSKYDAEGQSGIINIILKKNVRTGLNGTVNASVGSYDNYMAGVNLNYRDGKFNYFGNYNFAHRNNVGSGARNNLYLADQSQINNTEETSRLGINNTMKLGVDYYLNDKTTIGVSGNLSLRDNDRRGDLFYTYLNHPQLSGTSTRLSRQNEDDLGYDLNLDLTRRFNREGSELTANFSYGKDTEDGVNSFDQTYSMGLPASGRINQTSEDGSVMNIQLDYVLPFSEDSKFETGYRSIIRKSFDTQFSELLDNDQGQYFPDYTISNDFDMTSSVHALYANYQNKLFDKLGYQVGLRAEQADLNTIYFAKDPNLPVDQIETKGNLDYFRLYPSVFLTYDVGGSGDKVQLSYTRRVQRPRGWQVNPFPDVSDEMNRRQGNPNLMPEDIHSLELGFAKFYDKWNFITSAYYRRMNDVMQPYIYHVDEQSITYSRWENLTSSNVAGLELISKVNITNWWDATWNGNFFYNKFEGNEAFNIAKQEGFNWNTNINTNVKFTRNLAMQVRAHYFAPRIMAQGKSKHMTGVDVALKQDFMGKRASVALNVRDLFDTRRFGADTYTPQIHSNFEHRWMKRMFTLSFSYRFGIQDLNKKREQNDNGGGMDEMGENF</sequence>
<evidence type="ECO:0000313" key="11">
    <source>
        <dbReference type="Proteomes" id="UP000198785"/>
    </source>
</evidence>
<evidence type="ECO:0000256" key="4">
    <source>
        <dbReference type="ARBA" id="ARBA00022692"/>
    </source>
</evidence>
<dbReference type="Pfam" id="PF07715">
    <property type="entry name" value="Plug"/>
    <property type="match status" value="1"/>
</dbReference>
<evidence type="ECO:0000256" key="2">
    <source>
        <dbReference type="ARBA" id="ARBA00022448"/>
    </source>
</evidence>
<keyword evidence="3 7" id="KW-1134">Transmembrane beta strand</keyword>
<evidence type="ECO:0000256" key="6">
    <source>
        <dbReference type="ARBA" id="ARBA00023237"/>
    </source>
</evidence>
<dbReference type="GO" id="GO:0030246">
    <property type="term" value="F:carbohydrate binding"/>
    <property type="evidence" value="ECO:0007669"/>
    <property type="project" value="InterPro"/>
</dbReference>
<evidence type="ECO:0000256" key="5">
    <source>
        <dbReference type="ARBA" id="ARBA00023136"/>
    </source>
</evidence>
<dbReference type="GO" id="GO:0009279">
    <property type="term" value="C:cell outer membrane"/>
    <property type="evidence" value="ECO:0007669"/>
    <property type="project" value="UniProtKB-SubCell"/>
</dbReference>
<dbReference type="Proteomes" id="UP000198785">
    <property type="component" value="Unassembled WGS sequence"/>
</dbReference>
<proteinExistence type="inferred from homology"/>
<dbReference type="PANTHER" id="PTHR40980:SF4">
    <property type="entry name" value="TONB-DEPENDENT RECEPTOR-LIKE BETA-BARREL DOMAIN-CONTAINING PROTEIN"/>
    <property type="match status" value="1"/>
</dbReference>
<dbReference type="InterPro" id="IPR036942">
    <property type="entry name" value="Beta-barrel_TonB_sf"/>
</dbReference>
<evidence type="ECO:0000256" key="1">
    <source>
        <dbReference type="ARBA" id="ARBA00004571"/>
    </source>
</evidence>
<dbReference type="RefSeq" id="WP_093367758.1">
    <property type="nucleotide sequence ID" value="NZ_FOZZ01000020.1"/>
</dbReference>
<protein>
    <submittedName>
        <fullName evidence="10">Outer membrane receptor proteins, mostly Fe transport</fullName>
    </submittedName>
</protein>
<keyword evidence="5 7" id="KW-0472">Membrane</keyword>
<dbReference type="InterPro" id="IPR012910">
    <property type="entry name" value="Plug_dom"/>
</dbReference>
<dbReference type="InterPro" id="IPR039426">
    <property type="entry name" value="TonB-dep_rcpt-like"/>
</dbReference>
<dbReference type="InterPro" id="IPR041700">
    <property type="entry name" value="OMP_b-brl_3"/>
</dbReference>
<dbReference type="SUPFAM" id="SSF56935">
    <property type="entry name" value="Porins"/>
    <property type="match status" value="1"/>
</dbReference>
<organism evidence="10 11">
    <name type="scientific">Sphingobacterium wenxiniae</name>
    <dbReference type="NCBI Taxonomy" id="683125"/>
    <lineage>
        <taxon>Bacteria</taxon>
        <taxon>Pseudomonadati</taxon>
        <taxon>Bacteroidota</taxon>
        <taxon>Sphingobacteriia</taxon>
        <taxon>Sphingobacteriales</taxon>
        <taxon>Sphingobacteriaceae</taxon>
        <taxon>Sphingobacterium</taxon>
    </lineage>
</organism>
<keyword evidence="6 7" id="KW-0998">Cell outer membrane</keyword>
<keyword evidence="11" id="KW-1185">Reference proteome</keyword>
<dbReference type="AlphaFoldDB" id="A0A1I6VYP6"/>
<feature type="domain" description="Outer membrane protein beta-barrel" evidence="9">
    <location>
        <begin position="376"/>
        <end position="790"/>
    </location>
</feature>
<dbReference type="InterPro" id="IPR037066">
    <property type="entry name" value="Plug_dom_sf"/>
</dbReference>
<keyword evidence="4 7" id="KW-0812">Transmembrane</keyword>
<dbReference type="Pfam" id="PF14905">
    <property type="entry name" value="OMP_b-brl_3"/>
    <property type="match status" value="1"/>
</dbReference>
<evidence type="ECO:0000259" key="9">
    <source>
        <dbReference type="Pfam" id="PF14905"/>
    </source>
</evidence>
<dbReference type="Pfam" id="PF13620">
    <property type="entry name" value="CarboxypepD_reg"/>
    <property type="match status" value="1"/>
</dbReference>
<reference evidence="10 11" key="1">
    <citation type="submission" date="2016-10" db="EMBL/GenBank/DDBJ databases">
        <authorList>
            <person name="de Groot N.N."/>
        </authorList>
    </citation>
    <scope>NUCLEOTIDE SEQUENCE [LARGE SCALE GENOMIC DNA]</scope>
    <source>
        <strain evidence="10 11">DSM 22789</strain>
    </source>
</reference>
<evidence type="ECO:0000313" key="10">
    <source>
        <dbReference type="EMBL" id="SFT18832.1"/>
    </source>
</evidence>
<dbReference type="STRING" id="683125.SAMN05660206_12015"/>
<accession>A0A1I6VYP6</accession>
<dbReference type="Gene3D" id="2.40.170.20">
    <property type="entry name" value="TonB-dependent receptor, beta-barrel domain"/>
    <property type="match status" value="1"/>
</dbReference>
<evidence type="ECO:0000256" key="3">
    <source>
        <dbReference type="ARBA" id="ARBA00022452"/>
    </source>
</evidence>
<comment type="similarity">
    <text evidence="7">Belongs to the TonB-dependent receptor family.</text>
</comment>
<evidence type="ECO:0000259" key="8">
    <source>
        <dbReference type="Pfam" id="PF07715"/>
    </source>
</evidence>
<evidence type="ECO:0000256" key="7">
    <source>
        <dbReference type="PROSITE-ProRule" id="PRU01360"/>
    </source>
</evidence>
<dbReference type="Gene3D" id="2.170.130.10">
    <property type="entry name" value="TonB-dependent receptor, plug domain"/>
    <property type="match status" value="1"/>
</dbReference>
<feature type="domain" description="TonB-dependent receptor plug" evidence="8">
    <location>
        <begin position="149"/>
        <end position="224"/>
    </location>
</feature>
<dbReference type="PROSITE" id="PS52016">
    <property type="entry name" value="TONB_DEPENDENT_REC_3"/>
    <property type="match status" value="1"/>
</dbReference>
<keyword evidence="10" id="KW-0675">Receptor</keyword>
<dbReference type="EMBL" id="FOZZ01000020">
    <property type="protein sequence ID" value="SFT18832.1"/>
    <property type="molecule type" value="Genomic_DNA"/>
</dbReference>
<dbReference type="OrthoDB" id="606851at2"/>
<comment type="subcellular location">
    <subcellularLocation>
        <location evidence="1 7">Cell outer membrane</location>
        <topology evidence="1 7">Multi-pass membrane protein</topology>
    </subcellularLocation>
</comment>
<name>A0A1I6VYP6_9SPHI</name>
<dbReference type="SUPFAM" id="SSF49452">
    <property type="entry name" value="Starch-binding domain-like"/>
    <property type="match status" value="1"/>
</dbReference>
<dbReference type="InterPro" id="IPR013784">
    <property type="entry name" value="Carb-bd-like_fold"/>
</dbReference>
<gene>
    <name evidence="10" type="ORF">SAMN05660206_12015</name>
</gene>
<dbReference type="PANTHER" id="PTHR40980">
    <property type="entry name" value="PLUG DOMAIN-CONTAINING PROTEIN"/>
    <property type="match status" value="1"/>
</dbReference>
<keyword evidence="2 7" id="KW-0813">Transport</keyword>